<reference evidence="1 2" key="1">
    <citation type="journal article" date="2016" name="Nat. Commun.">
        <title>Thousands of microbial genomes shed light on interconnected biogeochemical processes in an aquifer system.</title>
        <authorList>
            <person name="Anantharaman K."/>
            <person name="Brown C.T."/>
            <person name="Hug L.A."/>
            <person name="Sharon I."/>
            <person name="Castelle C.J."/>
            <person name="Probst A.J."/>
            <person name="Thomas B.C."/>
            <person name="Singh A."/>
            <person name="Wilkins M.J."/>
            <person name="Karaoz U."/>
            <person name="Brodie E.L."/>
            <person name="Williams K.H."/>
            <person name="Hubbard S.S."/>
            <person name="Banfield J.F."/>
        </authorList>
    </citation>
    <scope>NUCLEOTIDE SEQUENCE [LARGE SCALE GENOMIC DNA]</scope>
</reference>
<gene>
    <name evidence="1" type="ORF">A2112_01995</name>
</gene>
<organism evidence="1 2">
    <name type="scientific">Candidatus Woesebacteria bacterium GWA1_42_12</name>
    <dbReference type="NCBI Taxonomy" id="1802472"/>
    <lineage>
        <taxon>Bacteria</taxon>
        <taxon>Candidatus Woeseibacteriota</taxon>
    </lineage>
</organism>
<name>A0A1F7WMQ9_9BACT</name>
<dbReference type="Proteomes" id="UP000177091">
    <property type="component" value="Unassembled WGS sequence"/>
</dbReference>
<comment type="caution">
    <text evidence="1">The sequence shown here is derived from an EMBL/GenBank/DDBJ whole genome shotgun (WGS) entry which is preliminary data.</text>
</comment>
<dbReference type="AlphaFoldDB" id="A0A1F7WMQ9"/>
<accession>A0A1F7WMQ9</accession>
<evidence type="ECO:0000313" key="1">
    <source>
        <dbReference type="EMBL" id="OGM04124.1"/>
    </source>
</evidence>
<protein>
    <submittedName>
        <fullName evidence="1">Uncharacterized protein</fullName>
    </submittedName>
</protein>
<proteinExistence type="predicted"/>
<evidence type="ECO:0000313" key="2">
    <source>
        <dbReference type="Proteomes" id="UP000177091"/>
    </source>
</evidence>
<dbReference type="EMBL" id="MGFK01000020">
    <property type="protein sequence ID" value="OGM04124.1"/>
    <property type="molecule type" value="Genomic_DNA"/>
</dbReference>
<sequence>MTEDTSLDESNVLEKTGATEIQERRMSLLEKVKEGLRSDKRVFFAGEIIHRNYGADWLETVEIIVSPVEPIYDPNKLNDFMDSLAPDLPRSARDAARHSDEKSDFQLGKLYFDESLGSTRREIKIITTAIEQEALVRSGVQIGESHETEEQNLNRRTWVRVYPDTSSAQIMADYEKGVAEGTVEPDSKFSYMQHWFSSEQFKAIKRAGGSAGFRIPRLTKGN</sequence>